<sequence>MSRLPDLVRDTKLDTIFDGPFTVHHFDDSDDENDARSTCRSESWGFVRQLGRGGFSEVLLQKCEQDQRGPPRDLRAVKVIQRSRLGDNNLDYMNELEAISKFSQKRYSKCFVKFLGWYDDPKSLYIAMEYFPLGDLQKYMSNSGPMPEADTQEVVCQILEGLCFMHREDFAHRDVKPGNILIKARPPERRKWWVKLSDFGISKRIEESAYVQSTIKGTPPYMAPELVFYQRGSCSPIDHQKADMWALGEMSFRMLTKKATFVDLSAVARYSADPELFPSDQLDHHKASPEAKSFIRSLLELRPNDRLPADKAREHSWIQSCGTAEPQHDYDRPRPLTYPDSDVILIAFAIDSPDSLESVVEEWIDEVLRFYNGRPIILVGCKLDLRRNDRTIEELRKRNQHPVTYEEGEEARKRIGAFMYLECSAKTGEGVRDIFERATRATMYTTFDEVYTDVKKRGWRQRLRTFVYYKVHK</sequence>
<dbReference type="PANTHER" id="PTHR24361:SF433">
    <property type="entry name" value="PROTEIN KINASE DOMAIN-CONTAINING PROTEIN"/>
    <property type="match status" value="1"/>
</dbReference>
<dbReference type="SMART" id="SM00220">
    <property type="entry name" value="S_TKc"/>
    <property type="match status" value="1"/>
</dbReference>
<dbReference type="PRINTS" id="PR00449">
    <property type="entry name" value="RASTRNSFRMNG"/>
</dbReference>
<dbReference type="SMART" id="SM00174">
    <property type="entry name" value="RHO"/>
    <property type="match status" value="1"/>
</dbReference>
<protein>
    <recommendedName>
        <fullName evidence="1">non-specific serine/threonine protein kinase</fullName>
        <ecNumber evidence="1">2.7.11.1</ecNumber>
    </recommendedName>
</protein>
<dbReference type="SUPFAM" id="SSF52540">
    <property type="entry name" value="P-loop containing nucleoside triphosphate hydrolases"/>
    <property type="match status" value="1"/>
</dbReference>
<evidence type="ECO:0000313" key="10">
    <source>
        <dbReference type="EMBL" id="KAL1858173.1"/>
    </source>
</evidence>
<feature type="domain" description="Protein kinase" evidence="9">
    <location>
        <begin position="44"/>
        <end position="318"/>
    </location>
</feature>
<keyword evidence="3" id="KW-0808">Transferase</keyword>
<evidence type="ECO:0000313" key="11">
    <source>
        <dbReference type="Proteomes" id="UP001583177"/>
    </source>
</evidence>
<dbReference type="Gene3D" id="1.10.510.10">
    <property type="entry name" value="Transferase(Phosphotransferase) domain 1"/>
    <property type="match status" value="1"/>
</dbReference>
<name>A0ABR3WBW5_9PEZI</name>
<dbReference type="InterPro" id="IPR000719">
    <property type="entry name" value="Prot_kinase_dom"/>
</dbReference>
<dbReference type="SMART" id="SM00175">
    <property type="entry name" value="RAB"/>
    <property type="match status" value="1"/>
</dbReference>
<evidence type="ECO:0000256" key="2">
    <source>
        <dbReference type="ARBA" id="ARBA00022527"/>
    </source>
</evidence>
<evidence type="ECO:0000259" key="9">
    <source>
        <dbReference type="PROSITE" id="PS50011"/>
    </source>
</evidence>
<gene>
    <name evidence="10" type="ORF">Daus18300_010055</name>
</gene>
<keyword evidence="5" id="KW-0418">Kinase</keyword>
<evidence type="ECO:0000256" key="6">
    <source>
        <dbReference type="ARBA" id="ARBA00022840"/>
    </source>
</evidence>
<reference evidence="10 11" key="1">
    <citation type="journal article" date="2024" name="IMA Fungus">
        <title>IMA Genome - F19 : A genome assembly and annotation guide to empower mycologists, including annotated draft genome sequences of Ceratocystis pirilliformis, Diaporthe australafricana, Fusarium ophioides, Paecilomyces lecythidis, and Sporothrix stenoceras.</title>
        <authorList>
            <person name="Aylward J."/>
            <person name="Wilson A.M."/>
            <person name="Visagie C.M."/>
            <person name="Spraker J."/>
            <person name="Barnes I."/>
            <person name="Buitendag C."/>
            <person name="Ceriani C."/>
            <person name="Del Mar Angel L."/>
            <person name="du Plessis D."/>
            <person name="Fuchs T."/>
            <person name="Gasser K."/>
            <person name="Kramer D."/>
            <person name="Li W."/>
            <person name="Munsamy K."/>
            <person name="Piso A."/>
            <person name="Price J.L."/>
            <person name="Sonnekus B."/>
            <person name="Thomas C."/>
            <person name="van der Nest A."/>
            <person name="van Dijk A."/>
            <person name="van Heerden A."/>
            <person name="van Vuuren N."/>
            <person name="Yilmaz N."/>
            <person name="Duong T.A."/>
            <person name="van der Merwe N.A."/>
            <person name="Wingfield M.J."/>
            <person name="Wingfield B.D."/>
        </authorList>
    </citation>
    <scope>NUCLEOTIDE SEQUENCE [LARGE SCALE GENOMIC DNA]</scope>
    <source>
        <strain evidence="10 11">CMW 18300</strain>
    </source>
</reference>
<keyword evidence="2" id="KW-0723">Serine/threonine-protein kinase</keyword>
<dbReference type="EC" id="2.7.11.1" evidence="1"/>
<comment type="catalytic activity">
    <reaction evidence="8">
        <text>L-seryl-[protein] + ATP = O-phospho-L-seryl-[protein] + ADP + H(+)</text>
        <dbReference type="Rhea" id="RHEA:17989"/>
        <dbReference type="Rhea" id="RHEA-COMP:9863"/>
        <dbReference type="Rhea" id="RHEA-COMP:11604"/>
        <dbReference type="ChEBI" id="CHEBI:15378"/>
        <dbReference type="ChEBI" id="CHEBI:29999"/>
        <dbReference type="ChEBI" id="CHEBI:30616"/>
        <dbReference type="ChEBI" id="CHEBI:83421"/>
        <dbReference type="ChEBI" id="CHEBI:456216"/>
        <dbReference type="EC" id="2.7.11.1"/>
    </reaction>
</comment>
<keyword evidence="4" id="KW-0547">Nucleotide-binding</keyword>
<dbReference type="Pfam" id="PF00069">
    <property type="entry name" value="Pkinase"/>
    <property type="match status" value="1"/>
</dbReference>
<organism evidence="10 11">
    <name type="scientific">Diaporthe australafricana</name>
    <dbReference type="NCBI Taxonomy" id="127596"/>
    <lineage>
        <taxon>Eukaryota</taxon>
        <taxon>Fungi</taxon>
        <taxon>Dikarya</taxon>
        <taxon>Ascomycota</taxon>
        <taxon>Pezizomycotina</taxon>
        <taxon>Sordariomycetes</taxon>
        <taxon>Sordariomycetidae</taxon>
        <taxon>Diaporthales</taxon>
        <taxon>Diaporthaceae</taxon>
        <taxon>Diaporthe</taxon>
    </lineage>
</organism>
<comment type="catalytic activity">
    <reaction evidence="7">
        <text>L-threonyl-[protein] + ATP = O-phospho-L-threonyl-[protein] + ADP + H(+)</text>
        <dbReference type="Rhea" id="RHEA:46608"/>
        <dbReference type="Rhea" id="RHEA-COMP:11060"/>
        <dbReference type="Rhea" id="RHEA-COMP:11605"/>
        <dbReference type="ChEBI" id="CHEBI:15378"/>
        <dbReference type="ChEBI" id="CHEBI:30013"/>
        <dbReference type="ChEBI" id="CHEBI:30616"/>
        <dbReference type="ChEBI" id="CHEBI:61977"/>
        <dbReference type="ChEBI" id="CHEBI:456216"/>
        <dbReference type="EC" id="2.7.11.1"/>
    </reaction>
</comment>
<dbReference type="InterPro" id="IPR027417">
    <property type="entry name" value="P-loop_NTPase"/>
</dbReference>
<evidence type="ECO:0000256" key="7">
    <source>
        <dbReference type="ARBA" id="ARBA00047899"/>
    </source>
</evidence>
<dbReference type="PANTHER" id="PTHR24361">
    <property type="entry name" value="MITOGEN-ACTIVATED KINASE KINASE KINASE"/>
    <property type="match status" value="1"/>
</dbReference>
<evidence type="ECO:0000256" key="8">
    <source>
        <dbReference type="ARBA" id="ARBA00048679"/>
    </source>
</evidence>
<keyword evidence="11" id="KW-1185">Reference proteome</keyword>
<evidence type="ECO:0000256" key="3">
    <source>
        <dbReference type="ARBA" id="ARBA00022679"/>
    </source>
</evidence>
<evidence type="ECO:0000256" key="4">
    <source>
        <dbReference type="ARBA" id="ARBA00022741"/>
    </source>
</evidence>
<dbReference type="Proteomes" id="UP001583177">
    <property type="component" value="Unassembled WGS sequence"/>
</dbReference>
<dbReference type="Gene3D" id="3.40.50.300">
    <property type="entry name" value="P-loop containing nucleotide triphosphate hydrolases"/>
    <property type="match status" value="1"/>
</dbReference>
<dbReference type="EMBL" id="JAWRVE010000107">
    <property type="protein sequence ID" value="KAL1858173.1"/>
    <property type="molecule type" value="Genomic_DNA"/>
</dbReference>
<dbReference type="PROSITE" id="PS51420">
    <property type="entry name" value="RHO"/>
    <property type="match status" value="1"/>
</dbReference>
<evidence type="ECO:0000256" key="5">
    <source>
        <dbReference type="ARBA" id="ARBA00022777"/>
    </source>
</evidence>
<evidence type="ECO:0000256" key="1">
    <source>
        <dbReference type="ARBA" id="ARBA00012513"/>
    </source>
</evidence>
<dbReference type="InterPro" id="IPR008271">
    <property type="entry name" value="Ser/Thr_kinase_AS"/>
</dbReference>
<dbReference type="Pfam" id="PF00071">
    <property type="entry name" value="Ras"/>
    <property type="match status" value="1"/>
</dbReference>
<dbReference type="SUPFAM" id="SSF56112">
    <property type="entry name" value="Protein kinase-like (PK-like)"/>
    <property type="match status" value="1"/>
</dbReference>
<dbReference type="InterPro" id="IPR011009">
    <property type="entry name" value="Kinase-like_dom_sf"/>
</dbReference>
<comment type="caution">
    <text evidence="10">The sequence shown here is derived from an EMBL/GenBank/DDBJ whole genome shotgun (WGS) entry which is preliminary data.</text>
</comment>
<keyword evidence="6" id="KW-0067">ATP-binding</keyword>
<dbReference type="InterPro" id="IPR001806">
    <property type="entry name" value="Small_GTPase"/>
</dbReference>
<accession>A0ABR3WBW5</accession>
<proteinExistence type="predicted"/>
<dbReference type="InterPro" id="IPR053235">
    <property type="entry name" value="Ser_Thr_kinase"/>
</dbReference>
<dbReference type="PROSITE" id="PS51419">
    <property type="entry name" value="RAB"/>
    <property type="match status" value="1"/>
</dbReference>
<dbReference type="PROSITE" id="PS00108">
    <property type="entry name" value="PROTEIN_KINASE_ST"/>
    <property type="match status" value="1"/>
</dbReference>
<dbReference type="PROSITE" id="PS50011">
    <property type="entry name" value="PROTEIN_KINASE_DOM"/>
    <property type="match status" value="1"/>
</dbReference>